<dbReference type="OrthoDB" id="246701at2"/>
<evidence type="ECO:0000256" key="5">
    <source>
        <dbReference type="ARBA" id="ARBA00023002"/>
    </source>
</evidence>
<dbReference type="Gene3D" id="3.40.50.720">
    <property type="entry name" value="NAD(P)-binding Rossmann-like Domain"/>
    <property type="match status" value="1"/>
</dbReference>
<dbReference type="PANTHER" id="PTHR11530:SF11">
    <property type="entry name" value="D-ASPARTATE OXIDASE"/>
    <property type="match status" value="1"/>
</dbReference>
<evidence type="ECO:0000256" key="3">
    <source>
        <dbReference type="ARBA" id="ARBA00022630"/>
    </source>
</evidence>
<organism evidence="11 12">
    <name type="scientific">Corynebacterium variabile</name>
    <dbReference type="NCBI Taxonomy" id="1727"/>
    <lineage>
        <taxon>Bacteria</taxon>
        <taxon>Bacillati</taxon>
        <taxon>Actinomycetota</taxon>
        <taxon>Actinomycetes</taxon>
        <taxon>Mycobacteriales</taxon>
        <taxon>Corynebacteriaceae</taxon>
        <taxon>Corynebacterium</taxon>
    </lineage>
</organism>
<dbReference type="Proteomes" id="UP000182498">
    <property type="component" value="Unassembled WGS sequence"/>
</dbReference>
<dbReference type="PROSITE" id="PS51257">
    <property type="entry name" value="PROKAR_LIPOPROTEIN"/>
    <property type="match status" value="1"/>
</dbReference>
<dbReference type="GO" id="GO:0005737">
    <property type="term" value="C:cytoplasm"/>
    <property type="evidence" value="ECO:0007669"/>
    <property type="project" value="TreeGrafter"/>
</dbReference>
<dbReference type="InterPro" id="IPR023209">
    <property type="entry name" value="DAO"/>
</dbReference>
<feature type="binding site" evidence="9">
    <location>
        <position position="334"/>
    </location>
    <ligand>
        <name>D-dopa</name>
        <dbReference type="ChEBI" id="CHEBI:149689"/>
    </ligand>
</feature>
<feature type="binding site" evidence="9">
    <location>
        <position position="251"/>
    </location>
    <ligand>
        <name>D-dopa</name>
        <dbReference type="ChEBI" id="CHEBI:149689"/>
    </ligand>
</feature>
<keyword evidence="4 9" id="KW-0274">FAD</keyword>
<gene>
    <name evidence="11" type="ORF">CVAR292_02348</name>
</gene>
<evidence type="ECO:0000256" key="2">
    <source>
        <dbReference type="ARBA" id="ARBA00006730"/>
    </source>
</evidence>
<comment type="cofactor">
    <cofactor evidence="1 9">
        <name>FAD</name>
        <dbReference type="ChEBI" id="CHEBI:57692"/>
    </cofactor>
</comment>
<protein>
    <recommendedName>
        <fullName evidence="7">D-amino-acid oxidase</fullName>
        <ecNumber evidence="6">1.4.3.3</ecNumber>
    </recommendedName>
</protein>
<keyword evidence="5" id="KW-0560">Oxidoreductase</keyword>
<dbReference type="GO" id="GO:0019478">
    <property type="term" value="P:D-amino acid catabolic process"/>
    <property type="evidence" value="ECO:0007669"/>
    <property type="project" value="TreeGrafter"/>
</dbReference>
<comment type="catalytic activity">
    <reaction evidence="8">
        <text>a D-alpha-amino acid + O2 + H2O = a 2-oxocarboxylate + H2O2 + NH4(+)</text>
        <dbReference type="Rhea" id="RHEA:21816"/>
        <dbReference type="ChEBI" id="CHEBI:15377"/>
        <dbReference type="ChEBI" id="CHEBI:15379"/>
        <dbReference type="ChEBI" id="CHEBI:16240"/>
        <dbReference type="ChEBI" id="CHEBI:28938"/>
        <dbReference type="ChEBI" id="CHEBI:35179"/>
        <dbReference type="ChEBI" id="CHEBI:59871"/>
        <dbReference type="EC" id="1.4.3.3"/>
    </reaction>
    <physiologicalReaction direction="left-to-right" evidence="8">
        <dbReference type="Rhea" id="RHEA:21817"/>
    </physiologicalReaction>
</comment>
<dbReference type="PIRSF" id="PIRSF000189">
    <property type="entry name" value="D-aa_oxidase"/>
    <property type="match status" value="1"/>
</dbReference>
<reference evidence="12" key="1">
    <citation type="submission" date="2015-11" db="EMBL/GenBank/DDBJ databases">
        <authorList>
            <person name="Dugat-Bony E."/>
        </authorList>
    </citation>
    <scope>NUCLEOTIDE SEQUENCE [LARGE SCALE GENOMIC DNA]</scope>
    <source>
        <strain evidence="12">Mu292</strain>
    </source>
</reference>
<dbReference type="EMBL" id="FAUH01000017">
    <property type="protein sequence ID" value="CUU66995.1"/>
    <property type="molecule type" value="Genomic_DNA"/>
</dbReference>
<evidence type="ECO:0000313" key="12">
    <source>
        <dbReference type="Proteomes" id="UP000182498"/>
    </source>
</evidence>
<evidence type="ECO:0000256" key="6">
    <source>
        <dbReference type="ARBA" id="ARBA00039101"/>
    </source>
</evidence>
<proteinExistence type="inferred from homology"/>
<accession>A0A0X2NND6</accession>
<keyword evidence="3" id="KW-0285">Flavoprotein</keyword>
<dbReference type="GO" id="GO:0071949">
    <property type="term" value="F:FAD binding"/>
    <property type="evidence" value="ECO:0007669"/>
    <property type="project" value="InterPro"/>
</dbReference>
<evidence type="ECO:0000259" key="10">
    <source>
        <dbReference type="Pfam" id="PF01266"/>
    </source>
</evidence>
<evidence type="ECO:0000256" key="4">
    <source>
        <dbReference type="ARBA" id="ARBA00022827"/>
    </source>
</evidence>
<dbReference type="EC" id="1.4.3.3" evidence="6"/>
<dbReference type="Pfam" id="PF01266">
    <property type="entry name" value="DAO"/>
    <property type="match status" value="1"/>
</dbReference>
<dbReference type="SUPFAM" id="SSF54373">
    <property type="entry name" value="FAD-linked reductases, C-terminal domain"/>
    <property type="match status" value="1"/>
</dbReference>
<feature type="binding site" evidence="9">
    <location>
        <position position="306"/>
    </location>
    <ligand>
        <name>D-dopa</name>
        <dbReference type="ChEBI" id="CHEBI:149689"/>
    </ligand>
</feature>
<dbReference type="SUPFAM" id="SSF51971">
    <property type="entry name" value="Nucleotide-binding domain"/>
    <property type="match status" value="1"/>
</dbReference>
<evidence type="ECO:0000256" key="9">
    <source>
        <dbReference type="PIRSR" id="PIRSR000189-1"/>
    </source>
</evidence>
<feature type="binding site" evidence="9">
    <location>
        <begin position="333"/>
        <end position="338"/>
    </location>
    <ligand>
        <name>FAD</name>
        <dbReference type="ChEBI" id="CHEBI:57692"/>
    </ligand>
</feature>
<evidence type="ECO:0000256" key="8">
    <source>
        <dbReference type="ARBA" id="ARBA00049547"/>
    </source>
</evidence>
<evidence type="ECO:0000313" key="11">
    <source>
        <dbReference type="EMBL" id="CUU66995.1"/>
    </source>
</evidence>
<sequence length="354" mass="37472">MRITVIGAGVTGLSCALELAGAGHEVTVVADHGPGDTVSARAGALWFPYDVTVENAPDLEKRSLIRFVELAGQAEAAQSEGADDVTDDIAPVEMRRGFLRERLDPPDRSWVPTVTEVLGEDAVTEVEREGAQGAERGVETTLPLIMTPTYLAWLMDSCRIAGVAFRWKTVESLDLLVKGAYNTAPPEAVIICGGLRGGELLGGDDEVTPVRGQVIVFANGSDDEDGDGGEDGGPVLTDWYVDDDDPENMTYVFPRVDDIVVGGIAEVSNGNEDPDAETAEAILTRAEALVPALKELPILGHGAGLRPSRSSLRIEQVDTDEVNIPVIAAYGHGGAGVTLSWGTAERVAEMVEQL</sequence>
<name>A0A0X2NND6_9CORY</name>
<feature type="domain" description="FAD dependent oxidoreductase" evidence="10">
    <location>
        <begin position="2"/>
        <end position="350"/>
    </location>
</feature>
<feature type="binding site" evidence="9">
    <location>
        <position position="170"/>
    </location>
    <ligand>
        <name>FAD</name>
        <dbReference type="ChEBI" id="CHEBI:57692"/>
    </ligand>
</feature>
<dbReference type="AlphaFoldDB" id="A0A0X2NND6"/>
<dbReference type="GO" id="GO:0003884">
    <property type="term" value="F:D-amino-acid oxidase activity"/>
    <property type="evidence" value="ECO:0007669"/>
    <property type="project" value="UniProtKB-EC"/>
</dbReference>
<dbReference type="PANTHER" id="PTHR11530">
    <property type="entry name" value="D-AMINO ACID OXIDASE"/>
    <property type="match status" value="1"/>
</dbReference>
<comment type="similarity">
    <text evidence="2">Belongs to the DAMOX/DASOX family.</text>
</comment>
<evidence type="ECO:0000256" key="7">
    <source>
        <dbReference type="ARBA" id="ARBA00039751"/>
    </source>
</evidence>
<dbReference type="Gene3D" id="3.30.9.10">
    <property type="entry name" value="D-Amino Acid Oxidase, subunit A, domain 2"/>
    <property type="match status" value="1"/>
</dbReference>
<evidence type="ECO:0000256" key="1">
    <source>
        <dbReference type="ARBA" id="ARBA00001974"/>
    </source>
</evidence>
<dbReference type="RefSeq" id="WP_073884554.1">
    <property type="nucleotide sequence ID" value="NZ_FAUH01000017.1"/>
</dbReference>
<keyword evidence="12" id="KW-1185">Reference proteome</keyword>
<dbReference type="InterPro" id="IPR006076">
    <property type="entry name" value="FAD-dep_OxRdtase"/>
</dbReference>